<keyword evidence="8" id="KW-0472">Membrane</keyword>
<evidence type="ECO:0000256" key="5">
    <source>
        <dbReference type="ARBA" id="ARBA00023033"/>
    </source>
</evidence>
<keyword evidence="6 7" id="KW-0479">Metal-binding</keyword>
<dbReference type="CDD" id="cd20628">
    <property type="entry name" value="CYP4"/>
    <property type="match status" value="1"/>
</dbReference>
<feature type="transmembrane region" description="Helical" evidence="8">
    <location>
        <begin position="12"/>
        <end position="31"/>
    </location>
</feature>
<keyword evidence="8" id="KW-0812">Transmembrane</keyword>
<evidence type="ECO:0000256" key="4">
    <source>
        <dbReference type="ARBA" id="ARBA00023004"/>
    </source>
</evidence>
<dbReference type="InterPro" id="IPR002401">
    <property type="entry name" value="Cyt_P450_E_grp-I"/>
</dbReference>
<keyword evidence="8" id="KW-1133">Transmembrane helix</keyword>
<feature type="binding site" description="axial binding residue" evidence="6">
    <location>
        <position position="454"/>
    </location>
    <ligand>
        <name>heme</name>
        <dbReference type="ChEBI" id="CHEBI:30413"/>
    </ligand>
    <ligandPart>
        <name>Fe</name>
        <dbReference type="ChEBI" id="CHEBI:18248"/>
    </ligandPart>
</feature>
<accession>A0AAV5TFP2</accession>
<dbReference type="InterPro" id="IPR050196">
    <property type="entry name" value="Cytochrome_P450_Monoox"/>
</dbReference>
<keyword evidence="4 6" id="KW-0408">Iron</keyword>
<dbReference type="InterPro" id="IPR001128">
    <property type="entry name" value="Cyt_P450"/>
</dbReference>
<dbReference type="PRINTS" id="PR00385">
    <property type="entry name" value="P450"/>
</dbReference>
<feature type="non-terminal residue" evidence="9">
    <location>
        <position position="481"/>
    </location>
</feature>
<gene>
    <name evidence="9" type="ORF">PENTCL1PPCAC_14170</name>
</gene>
<feature type="non-terminal residue" evidence="9">
    <location>
        <position position="1"/>
    </location>
</feature>
<evidence type="ECO:0000313" key="10">
    <source>
        <dbReference type="Proteomes" id="UP001432027"/>
    </source>
</evidence>
<dbReference type="Proteomes" id="UP001432027">
    <property type="component" value="Unassembled WGS sequence"/>
</dbReference>
<reference evidence="9" key="1">
    <citation type="submission" date="2023-10" db="EMBL/GenBank/DDBJ databases">
        <title>Genome assembly of Pristionchus species.</title>
        <authorList>
            <person name="Yoshida K."/>
            <person name="Sommer R.J."/>
        </authorList>
    </citation>
    <scope>NUCLEOTIDE SEQUENCE</scope>
    <source>
        <strain evidence="9">RS0144</strain>
    </source>
</reference>
<dbReference type="Pfam" id="PF00067">
    <property type="entry name" value="p450"/>
    <property type="match status" value="1"/>
</dbReference>
<dbReference type="PANTHER" id="PTHR24291">
    <property type="entry name" value="CYTOCHROME P450 FAMILY 4"/>
    <property type="match status" value="1"/>
</dbReference>
<dbReference type="PRINTS" id="PR00463">
    <property type="entry name" value="EP450I"/>
</dbReference>
<evidence type="ECO:0000256" key="8">
    <source>
        <dbReference type="SAM" id="Phobius"/>
    </source>
</evidence>
<evidence type="ECO:0008006" key="11">
    <source>
        <dbReference type="Google" id="ProtNLM"/>
    </source>
</evidence>
<dbReference type="PANTHER" id="PTHR24291:SF130">
    <property type="entry name" value="CYTOCHROME P450 FAMILY"/>
    <property type="match status" value="1"/>
</dbReference>
<keyword evidence="5 7" id="KW-0503">Monooxygenase</keyword>
<dbReference type="GO" id="GO:0020037">
    <property type="term" value="F:heme binding"/>
    <property type="evidence" value="ECO:0007669"/>
    <property type="project" value="InterPro"/>
</dbReference>
<protein>
    <recommendedName>
        <fullName evidence="11">Cytochrome P450</fullName>
    </recommendedName>
</protein>
<keyword evidence="7" id="KW-0560">Oxidoreductase</keyword>
<evidence type="ECO:0000256" key="3">
    <source>
        <dbReference type="ARBA" id="ARBA00022617"/>
    </source>
</evidence>
<dbReference type="Gene3D" id="1.10.630.10">
    <property type="entry name" value="Cytochrome P450"/>
    <property type="match status" value="1"/>
</dbReference>
<comment type="caution">
    <text evidence="9">The sequence shown here is derived from an EMBL/GenBank/DDBJ whole genome shotgun (WGS) entry which is preliminary data.</text>
</comment>
<dbReference type="EMBL" id="BTSX01000004">
    <property type="protein sequence ID" value="GMS91995.1"/>
    <property type="molecule type" value="Genomic_DNA"/>
</dbReference>
<evidence type="ECO:0000256" key="7">
    <source>
        <dbReference type="RuleBase" id="RU000461"/>
    </source>
</evidence>
<dbReference type="InterPro" id="IPR017972">
    <property type="entry name" value="Cyt_P450_CS"/>
</dbReference>
<sequence length="481" mass="55654">FFQQDSVGKDEPAMIVYLILLGVLILVFPTLRRNFRRIRHMKRLSAAIPGDEGYPFFGNIFEFEIDPQVMPHILAARINKLVKDTGLGLMKTWFFLDNVYFSANGETLKHTLDSNEEITKGEEYDAFVPWLGRGLITSTGDKWRGRRKMLTPTFHFSMLEGYVTTMNRHARICVDLLEQRAGHKLDMYQVVKMCALDIICETAMGKDLEAQRQPKQPYVAAIGDLITIATDITMKIWLRPRIIRQILGLQQKFDRSLVIAHNFTNDVISERSDALRKGEVEPTKRAFLDTLLEQRDKQGLSDEDIQEEVNTFMFAGHDTTSAGMGWAIWCMACNPDIQDRAYREIVDVLGEEPDRDLTREDMGKLIYLDRCIKESMRLYPPVPFVGRQLQNDFHCGEYLLPRKAAVSISPFLVHRNESIYPNAAQYDPDRFLPEVAQQRHAFDYIPFSAGPRNCIGQKFAQYEEKIIMSWLLRRFRFESDE</sequence>
<proteinExistence type="inferred from homology"/>
<dbReference type="InterPro" id="IPR036396">
    <property type="entry name" value="Cyt_P450_sf"/>
</dbReference>
<evidence type="ECO:0000256" key="2">
    <source>
        <dbReference type="ARBA" id="ARBA00010617"/>
    </source>
</evidence>
<dbReference type="SUPFAM" id="SSF48264">
    <property type="entry name" value="Cytochrome P450"/>
    <property type="match status" value="1"/>
</dbReference>
<keyword evidence="3 6" id="KW-0349">Heme</keyword>
<evidence type="ECO:0000256" key="6">
    <source>
        <dbReference type="PIRSR" id="PIRSR602401-1"/>
    </source>
</evidence>
<dbReference type="PROSITE" id="PS00086">
    <property type="entry name" value="CYTOCHROME_P450"/>
    <property type="match status" value="1"/>
</dbReference>
<dbReference type="GO" id="GO:0004497">
    <property type="term" value="F:monooxygenase activity"/>
    <property type="evidence" value="ECO:0007669"/>
    <property type="project" value="UniProtKB-KW"/>
</dbReference>
<dbReference type="GO" id="GO:0005506">
    <property type="term" value="F:iron ion binding"/>
    <property type="evidence" value="ECO:0007669"/>
    <property type="project" value="InterPro"/>
</dbReference>
<evidence type="ECO:0000313" key="9">
    <source>
        <dbReference type="EMBL" id="GMS91995.1"/>
    </source>
</evidence>
<comment type="similarity">
    <text evidence="2 7">Belongs to the cytochrome P450 family.</text>
</comment>
<dbReference type="AlphaFoldDB" id="A0AAV5TFP2"/>
<organism evidence="9 10">
    <name type="scientific">Pristionchus entomophagus</name>
    <dbReference type="NCBI Taxonomy" id="358040"/>
    <lineage>
        <taxon>Eukaryota</taxon>
        <taxon>Metazoa</taxon>
        <taxon>Ecdysozoa</taxon>
        <taxon>Nematoda</taxon>
        <taxon>Chromadorea</taxon>
        <taxon>Rhabditida</taxon>
        <taxon>Rhabditina</taxon>
        <taxon>Diplogasteromorpha</taxon>
        <taxon>Diplogasteroidea</taxon>
        <taxon>Neodiplogasteridae</taxon>
        <taxon>Pristionchus</taxon>
    </lineage>
</organism>
<dbReference type="GO" id="GO:0016705">
    <property type="term" value="F:oxidoreductase activity, acting on paired donors, with incorporation or reduction of molecular oxygen"/>
    <property type="evidence" value="ECO:0007669"/>
    <property type="project" value="InterPro"/>
</dbReference>
<keyword evidence="10" id="KW-1185">Reference proteome</keyword>
<evidence type="ECO:0000256" key="1">
    <source>
        <dbReference type="ARBA" id="ARBA00001971"/>
    </source>
</evidence>
<comment type="cofactor">
    <cofactor evidence="1 6">
        <name>heme</name>
        <dbReference type="ChEBI" id="CHEBI:30413"/>
    </cofactor>
</comment>
<name>A0AAV5TFP2_9BILA</name>